<dbReference type="InterPro" id="IPR010981">
    <property type="entry name" value="SinR/SinI_dimer_dom"/>
</dbReference>
<evidence type="ECO:0000313" key="2">
    <source>
        <dbReference type="EMBL" id="SET48195.1"/>
    </source>
</evidence>
<protein>
    <submittedName>
        <fullName evidence="2">Anti-repressor SinI</fullName>
    </submittedName>
</protein>
<reference evidence="3" key="1">
    <citation type="submission" date="2016-10" db="EMBL/GenBank/DDBJ databases">
        <authorList>
            <person name="Varghese N."/>
            <person name="Submissions S."/>
        </authorList>
    </citation>
    <scope>NUCLEOTIDE SEQUENCE [LARGE SCALE GENOMIC DNA]</scope>
    <source>
        <strain evidence="3">CGMCC 1.3566</strain>
    </source>
</reference>
<accession>A0A1I0ERR8</accession>
<sequence length="48" mass="5683">MRKDELDKEWVTLMLEAKEIGLTIEEIRDYFAEKSKNSELETKKTVHG</sequence>
<gene>
    <name evidence="2" type="ORF">SAMN05421676_10557</name>
</gene>
<dbReference type="Proteomes" id="UP000199095">
    <property type="component" value="Unassembled WGS sequence"/>
</dbReference>
<proteinExistence type="predicted"/>
<dbReference type="EMBL" id="FOHJ01000005">
    <property type="protein sequence ID" value="SET48195.1"/>
    <property type="molecule type" value="Genomic_DNA"/>
</dbReference>
<dbReference type="OrthoDB" id="2913333at2"/>
<dbReference type="PROSITE" id="PS51500">
    <property type="entry name" value="SIN"/>
    <property type="match status" value="1"/>
</dbReference>
<organism evidence="2 3">
    <name type="scientific">Salinibacillus kushneri</name>
    <dbReference type="NCBI Taxonomy" id="237682"/>
    <lineage>
        <taxon>Bacteria</taxon>
        <taxon>Bacillati</taxon>
        <taxon>Bacillota</taxon>
        <taxon>Bacilli</taxon>
        <taxon>Bacillales</taxon>
        <taxon>Bacillaceae</taxon>
        <taxon>Salinibacillus</taxon>
    </lineage>
</organism>
<feature type="domain" description="Sin" evidence="1">
    <location>
        <begin position="1"/>
        <end position="35"/>
    </location>
</feature>
<dbReference type="RefSeq" id="WP_143060132.1">
    <property type="nucleotide sequence ID" value="NZ_FOHJ01000005.1"/>
</dbReference>
<dbReference type="InterPro" id="IPR036281">
    <property type="entry name" value="SinR/SinI_dimer_dom_sf"/>
</dbReference>
<dbReference type="GO" id="GO:0046983">
    <property type="term" value="F:protein dimerization activity"/>
    <property type="evidence" value="ECO:0007669"/>
    <property type="project" value="InterPro"/>
</dbReference>
<keyword evidence="3" id="KW-1185">Reference proteome</keyword>
<dbReference type="Pfam" id="PF08671">
    <property type="entry name" value="SinI"/>
    <property type="match status" value="1"/>
</dbReference>
<dbReference type="STRING" id="237682.SAMN05421676_10557"/>
<name>A0A1I0ERR8_9BACI</name>
<dbReference type="GO" id="GO:0006355">
    <property type="term" value="P:regulation of DNA-templated transcription"/>
    <property type="evidence" value="ECO:0007669"/>
    <property type="project" value="InterPro"/>
</dbReference>
<dbReference type="SUPFAM" id="SSF47406">
    <property type="entry name" value="SinR repressor dimerisation domain-like"/>
    <property type="match status" value="1"/>
</dbReference>
<evidence type="ECO:0000313" key="3">
    <source>
        <dbReference type="Proteomes" id="UP000199095"/>
    </source>
</evidence>
<evidence type="ECO:0000259" key="1">
    <source>
        <dbReference type="PROSITE" id="PS51500"/>
    </source>
</evidence>
<dbReference type="AlphaFoldDB" id="A0A1I0ERR8"/>